<proteinExistence type="predicted"/>
<evidence type="ECO:0000313" key="3">
    <source>
        <dbReference type="EMBL" id="VZO36949.1"/>
    </source>
</evidence>
<organism evidence="3 4">
    <name type="scientific">Occultella aeris</name>
    <dbReference type="NCBI Taxonomy" id="2761496"/>
    <lineage>
        <taxon>Bacteria</taxon>
        <taxon>Bacillati</taxon>
        <taxon>Actinomycetota</taxon>
        <taxon>Actinomycetes</taxon>
        <taxon>Micrococcales</taxon>
        <taxon>Ruaniaceae</taxon>
        <taxon>Occultella</taxon>
    </lineage>
</organism>
<dbReference type="AlphaFoldDB" id="A0A7M4DIY1"/>
<evidence type="ECO:0000256" key="1">
    <source>
        <dbReference type="SAM" id="MobiDB-lite"/>
    </source>
</evidence>
<dbReference type="Proteomes" id="UP000419743">
    <property type="component" value="Unassembled WGS sequence"/>
</dbReference>
<keyword evidence="4" id="KW-1185">Reference proteome</keyword>
<keyword evidence="2" id="KW-1133">Transmembrane helix</keyword>
<comment type="caution">
    <text evidence="3">The sequence shown here is derived from an EMBL/GenBank/DDBJ whole genome shotgun (WGS) entry which is preliminary data.</text>
</comment>
<keyword evidence="2" id="KW-0812">Transmembrane</keyword>
<dbReference type="EMBL" id="CACRYJ010000028">
    <property type="protein sequence ID" value="VZO36949.1"/>
    <property type="molecule type" value="Genomic_DNA"/>
</dbReference>
<feature type="transmembrane region" description="Helical" evidence="2">
    <location>
        <begin position="23"/>
        <end position="43"/>
    </location>
</feature>
<evidence type="ECO:0000256" key="2">
    <source>
        <dbReference type="SAM" id="Phobius"/>
    </source>
</evidence>
<keyword evidence="2" id="KW-0472">Membrane</keyword>
<dbReference type="RefSeq" id="WP_156740872.1">
    <property type="nucleotide sequence ID" value="NZ_CACRYJ010000028.1"/>
</dbReference>
<protein>
    <submittedName>
        <fullName evidence="3">Uncharacterized protein</fullName>
    </submittedName>
</protein>
<reference evidence="3 4" key="1">
    <citation type="submission" date="2019-11" db="EMBL/GenBank/DDBJ databases">
        <authorList>
            <person name="Criscuolo A."/>
        </authorList>
    </citation>
    <scope>NUCLEOTIDE SEQUENCE [LARGE SCALE GENOMIC DNA]</scope>
    <source>
        <strain evidence="3">CIP111667</strain>
    </source>
</reference>
<evidence type="ECO:0000313" key="4">
    <source>
        <dbReference type="Proteomes" id="UP000419743"/>
    </source>
</evidence>
<sequence length="88" mass="8973">MASAVSILPLVLADDIPDPSVVTPGVGGFAVFFFLAVVLFFLARSLGKHMRRARTNAATQERADGAAPGTADPAEPAGTADPPDGARP</sequence>
<accession>A0A7M4DIY1</accession>
<gene>
    <name evidence="3" type="ORF">HALOF300_02084</name>
</gene>
<feature type="region of interest" description="Disordered" evidence="1">
    <location>
        <begin position="52"/>
        <end position="88"/>
    </location>
</feature>
<feature type="compositionally biased region" description="Low complexity" evidence="1">
    <location>
        <begin position="65"/>
        <end position="88"/>
    </location>
</feature>
<name>A0A7M4DIY1_9MICO</name>